<dbReference type="InterPro" id="IPR024199">
    <property type="entry name" value="Uncharacterised_DsbB"/>
</dbReference>
<dbReference type="PIRSF" id="PIRSF033913">
    <property type="entry name" value="S-S_format_DsbB"/>
    <property type="match status" value="1"/>
</dbReference>
<evidence type="ECO:0000256" key="5">
    <source>
        <dbReference type="SAM" id="Phobius"/>
    </source>
</evidence>
<dbReference type="EMBL" id="JBHUIX010000013">
    <property type="protein sequence ID" value="MFD2175316.1"/>
    <property type="molecule type" value="Genomic_DNA"/>
</dbReference>
<dbReference type="Gene3D" id="1.20.1550.10">
    <property type="entry name" value="DsbB-like"/>
    <property type="match status" value="1"/>
</dbReference>
<keyword evidence="2 5" id="KW-0812">Transmembrane</keyword>
<feature type="transmembrane region" description="Helical" evidence="5">
    <location>
        <begin position="137"/>
        <end position="155"/>
    </location>
</feature>
<keyword evidence="7" id="KW-1185">Reference proteome</keyword>
<dbReference type="Pfam" id="PF02600">
    <property type="entry name" value="DsbB"/>
    <property type="match status" value="1"/>
</dbReference>
<dbReference type="Proteomes" id="UP001597413">
    <property type="component" value="Unassembled WGS sequence"/>
</dbReference>
<evidence type="ECO:0000256" key="2">
    <source>
        <dbReference type="ARBA" id="ARBA00022692"/>
    </source>
</evidence>
<dbReference type="SUPFAM" id="SSF158442">
    <property type="entry name" value="DsbB-like"/>
    <property type="match status" value="1"/>
</dbReference>
<accession>A0ABW5ACT5</accession>
<sequence>MLPALPSRALIALAAGGSAALLAGALIFQALGYPPCELCVLQRWPHLAAALLGAALVALRLPQITAYLGAAIMALSTGLGIYHSGVERHFFEGPDACTSNPVAGASAADLLAQINAAPLVRCDEIAWQLLGVTMPNLNAVISLVLMVLWIAAARAKARP</sequence>
<gene>
    <name evidence="6" type="ORF">ACFSM0_14565</name>
</gene>
<evidence type="ECO:0000256" key="3">
    <source>
        <dbReference type="ARBA" id="ARBA00022989"/>
    </source>
</evidence>
<name>A0ABW5ACT5_9RHOB</name>
<comment type="subcellular location">
    <subcellularLocation>
        <location evidence="1">Membrane</location>
        <topology evidence="1">Multi-pass membrane protein</topology>
    </subcellularLocation>
</comment>
<comment type="caution">
    <text evidence="6">The sequence shown here is derived from an EMBL/GenBank/DDBJ whole genome shotgun (WGS) entry which is preliminary data.</text>
</comment>
<feature type="transmembrane region" description="Helical" evidence="5">
    <location>
        <begin position="42"/>
        <end position="59"/>
    </location>
</feature>
<organism evidence="6 7">
    <name type="scientific">Rhodobacter lacus</name>
    <dbReference type="NCBI Taxonomy" id="1641972"/>
    <lineage>
        <taxon>Bacteria</taxon>
        <taxon>Pseudomonadati</taxon>
        <taxon>Pseudomonadota</taxon>
        <taxon>Alphaproteobacteria</taxon>
        <taxon>Rhodobacterales</taxon>
        <taxon>Rhodobacter group</taxon>
        <taxon>Rhodobacter</taxon>
    </lineage>
</organism>
<evidence type="ECO:0000313" key="6">
    <source>
        <dbReference type="EMBL" id="MFD2175316.1"/>
    </source>
</evidence>
<feature type="transmembrane region" description="Helical" evidence="5">
    <location>
        <begin position="66"/>
        <end position="85"/>
    </location>
</feature>
<dbReference type="RefSeq" id="WP_377391835.1">
    <property type="nucleotide sequence ID" value="NZ_JBHUIX010000013.1"/>
</dbReference>
<keyword evidence="4 5" id="KW-0472">Membrane</keyword>
<protein>
    <submittedName>
        <fullName evidence="6">Disulfide bond formation protein B</fullName>
    </submittedName>
</protein>
<dbReference type="InterPro" id="IPR023380">
    <property type="entry name" value="DsbB-like_sf"/>
</dbReference>
<evidence type="ECO:0000256" key="4">
    <source>
        <dbReference type="ARBA" id="ARBA00023136"/>
    </source>
</evidence>
<keyword evidence="3 5" id="KW-1133">Transmembrane helix</keyword>
<dbReference type="InterPro" id="IPR003752">
    <property type="entry name" value="DiS_bond_form_DsbB/BdbC"/>
</dbReference>
<proteinExistence type="predicted"/>
<evidence type="ECO:0000256" key="1">
    <source>
        <dbReference type="ARBA" id="ARBA00004141"/>
    </source>
</evidence>
<reference evidence="7" key="1">
    <citation type="journal article" date="2019" name="Int. J. Syst. Evol. Microbiol.">
        <title>The Global Catalogue of Microorganisms (GCM) 10K type strain sequencing project: providing services to taxonomists for standard genome sequencing and annotation.</title>
        <authorList>
            <consortium name="The Broad Institute Genomics Platform"/>
            <consortium name="The Broad Institute Genome Sequencing Center for Infectious Disease"/>
            <person name="Wu L."/>
            <person name="Ma J."/>
        </authorList>
    </citation>
    <scope>NUCLEOTIDE SEQUENCE [LARGE SCALE GENOMIC DNA]</scope>
    <source>
        <strain evidence="7">CCUG 55131</strain>
    </source>
</reference>
<evidence type="ECO:0000313" key="7">
    <source>
        <dbReference type="Proteomes" id="UP001597413"/>
    </source>
</evidence>